<evidence type="ECO:0000313" key="21">
    <source>
        <dbReference type="Proteomes" id="UP000075374"/>
    </source>
</evidence>
<dbReference type="HAMAP" id="MF_00719">
    <property type="entry name" value="CobS"/>
    <property type="match status" value="1"/>
</dbReference>
<evidence type="ECO:0000256" key="6">
    <source>
        <dbReference type="ARBA" id="ARBA00015850"/>
    </source>
</evidence>
<evidence type="ECO:0000256" key="9">
    <source>
        <dbReference type="ARBA" id="ARBA00022679"/>
    </source>
</evidence>
<keyword evidence="7 19" id="KW-1003">Cell membrane</keyword>
<dbReference type="NCBIfam" id="TIGR00317">
    <property type="entry name" value="cobS"/>
    <property type="match status" value="1"/>
</dbReference>
<accession>A0A151AKJ8</accession>
<dbReference type="PANTHER" id="PTHR34148:SF1">
    <property type="entry name" value="ADENOSYLCOBINAMIDE-GDP RIBAZOLETRANSFERASE"/>
    <property type="match status" value="1"/>
</dbReference>
<comment type="catalytic activity">
    <reaction evidence="17 19">
        <text>alpha-ribazole + adenosylcob(III)inamide-GDP = adenosylcob(III)alamin + GMP + H(+)</text>
        <dbReference type="Rhea" id="RHEA:16049"/>
        <dbReference type="ChEBI" id="CHEBI:10329"/>
        <dbReference type="ChEBI" id="CHEBI:15378"/>
        <dbReference type="ChEBI" id="CHEBI:18408"/>
        <dbReference type="ChEBI" id="CHEBI:58115"/>
        <dbReference type="ChEBI" id="CHEBI:60487"/>
        <dbReference type="EC" id="2.7.8.26"/>
    </reaction>
</comment>
<dbReference type="STRING" id="1121305.CLCOL_22880"/>
<dbReference type="AlphaFoldDB" id="A0A151AKJ8"/>
<evidence type="ECO:0000256" key="15">
    <source>
        <dbReference type="ARBA" id="ARBA00032605"/>
    </source>
</evidence>
<reference evidence="20 21" key="1">
    <citation type="submission" date="2016-02" db="EMBL/GenBank/DDBJ databases">
        <title>Genome sequence of Clostridium colicanis DSM 13634.</title>
        <authorList>
            <person name="Poehlein A."/>
            <person name="Daniel R."/>
        </authorList>
    </citation>
    <scope>NUCLEOTIDE SEQUENCE [LARGE SCALE GENOMIC DNA]</scope>
    <source>
        <strain evidence="20 21">DSM 13634</strain>
    </source>
</reference>
<organism evidence="20 21">
    <name type="scientific">Clostridium colicanis DSM 13634</name>
    <dbReference type="NCBI Taxonomy" id="1121305"/>
    <lineage>
        <taxon>Bacteria</taxon>
        <taxon>Bacillati</taxon>
        <taxon>Bacillota</taxon>
        <taxon>Clostridia</taxon>
        <taxon>Eubacteriales</taxon>
        <taxon>Clostridiaceae</taxon>
        <taxon>Clostridium</taxon>
    </lineage>
</organism>
<comment type="pathway">
    <text evidence="3 19">Cofactor biosynthesis; adenosylcobalamin biosynthesis; adenosylcobalamin from cob(II)yrinate a,c-diamide: step 7/7.</text>
</comment>
<proteinExistence type="inferred from homology"/>
<evidence type="ECO:0000256" key="19">
    <source>
        <dbReference type="HAMAP-Rule" id="MF_00719"/>
    </source>
</evidence>
<evidence type="ECO:0000256" key="12">
    <source>
        <dbReference type="ARBA" id="ARBA00022989"/>
    </source>
</evidence>
<keyword evidence="10 19" id="KW-0812">Transmembrane</keyword>
<evidence type="ECO:0000256" key="7">
    <source>
        <dbReference type="ARBA" id="ARBA00022475"/>
    </source>
</evidence>
<keyword evidence="9 19" id="KW-0808">Transferase</keyword>
<evidence type="ECO:0000256" key="3">
    <source>
        <dbReference type="ARBA" id="ARBA00004663"/>
    </source>
</evidence>
<comment type="function">
    <text evidence="14 19">Joins adenosylcobinamide-GDP and alpha-ribazole to generate adenosylcobalamin (Ado-cobalamin). Also synthesizes adenosylcobalamin 5'-phosphate from adenosylcobinamide-GDP and alpha-ribazole 5'-phosphate.</text>
</comment>
<feature type="transmembrane region" description="Helical" evidence="19">
    <location>
        <begin position="59"/>
        <end position="78"/>
    </location>
</feature>
<sequence length="244" mass="26963">MIEGIILAVQFFTRIPINVAVEFNEKNIGCCIFFMPLVGAIIGGFAGIVYYLIAPYDKLMASFLTLLITIILTGGLHIDGLADTFDGFLANKDSEKTLEIMKDSRIGTFGVLSMVLHLMFLFVLIMSIDNVPLAMVLSFANSRLISSIIISTKKSAKSNGLGTLFHKSNPKKLIIISTIIYLIILISINIKYLIPLIINYLLAEIISHISYKKIDGLTGDVYGTIIELGMLISLFSFWGVSQWI</sequence>
<keyword evidence="11 19" id="KW-0460">Magnesium</keyword>
<evidence type="ECO:0000256" key="16">
    <source>
        <dbReference type="ARBA" id="ARBA00032853"/>
    </source>
</evidence>
<evidence type="ECO:0000256" key="18">
    <source>
        <dbReference type="ARBA" id="ARBA00049504"/>
    </source>
</evidence>
<dbReference type="GO" id="GO:0051073">
    <property type="term" value="F:adenosylcobinamide-GDP ribazoletransferase activity"/>
    <property type="evidence" value="ECO:0007669"/>
    <property type="project" value="UniProtKB-UniRule"/>
</dbReference>
<evidence type="ECO:0000256" key="2">
    <source>
        <dbReference type="ARBA" id="ARBA00004651"/>
    </source>
</evidence>
<feature type="transmembrane region" description="Helical" evidence="19">
    <location>
        <begin position="32"/>
        <end position="53"/>
    </location>
</feature>
<dbReference type="UniPathway" id="UPA00148">
    <property type="reaction ID" value="UER00238"/>
</dbReference>
<dbReference type="RefSeq" id="WP_061859078.1">
    <property type="nucleotide sequence ID" value="NZ_LTBB01000013.1"/>
</dbReference>
<comment type="subcellular location">
    <subcellularLocation>
        <location evidence="2 19">Cell membrane</location>
        <topology evidence="2 19">Multi-pass membrane protein</topology>
    </subcellularLocation>
</comment>
<dbReference type="Pfam" id="PF02654">
    <property type="entry name" value="CobS"/>
    <property type="match status" value="1"/>
</dbReference>
<dbReference type="InterPro" id="IPR003805">
    <property type="entry name" value="CobS"/>
</dbReference>
<dbReference type="Proteomes" id="UP000075374">
    <property type="component" value="Unassembled WGS sequence"/>
</dbReference>
<comment type="catalytic activity">
    <reaction evidence="18 19">
        <text>alpha-ribazole 5'-phosphate + adenosylcob(III)inamide-GDP = adenosylcob(III)alamin 5'-phosphate + GMP + H(+)</text>
        <dbReference type="Rhea" id="RHEA:23560"/>
        <dbReference type="ChEBI" id="CHEBI:15378"/>
        <dbReference type="ChEBI" id="CHEBI:57918"/>
        <dbReference type="ChEBI" id="CHEBI:58115"/>
        <dbReference type="ChEBI" id="CHEBI:60487"/>
        <dbReference type="ChEBI" id="CHEBI:60493"/>
        <dbReference type="EC" id="2.7.8.26"/>
    </reaction>
</comment>
<name>A0A151AKJ8_9CLOT</name>
<evidence type="ECO:0000256" key="4">
    <source>
        <dbReference type="ARBA" id="ARBA00010561"/>
    </source>
</evidence>
<comment type="similarity">
    <text evidence="4 19">Belongs to the CobS family.</text>
</comment>
<dbReference type="GO" id="GO:0008818">
    <property type="term" value="F:cobalamin 5'-phosphate synthase activity"/>
    <property type="evidence" value="ECO:0007669"/>
    <property type="project" value="UniProtKB-UniRule"/>
</dbReference>
<comment type="cofactor">
    <cofactor evidence="1 19">
        <name>Mg(2+)</name>
        <dbReference type="ChEBI" id="CHEBI:18420"/>
    </cofactor>
</comment>
<evidence type="ECO:0000256" key="8">
    <source>
        <dbReference type="ARBA" id="ARBA00022573"/>
    </source>
</evidence>
<dbReference type="PATRIC" id="fig|1121305.3.peg.2292"/>
<dbReference type="PANTHER" id="PTHR34148">
    <property type="entry name" value="ADENOSYLCOBINAMIDE-GDP RIBAZOLETRANSFERASE"/>
    <property type="match status" value="1"/>
</dbReference>
<feature type="transmembrane region" description="Helical" evidence="19">
    <location>
        <begin position="106"/>
        <end position="128"/>
    </location>
</feature>
<dbReference type="GO" id="GO:0005886">
    <property type="term" value="C:plasma membrane"/>
    <property type="evidence" value="ECO:0007669"/>
    <property type="project" value="UniProtKB-SubCell"/>
</dbReference>
<feature type="transmembrane region" description="Helical" evidence="19">
    <location>
        <begin position="221"/>
        <end position="240"/>
    </location>
</feature>
<evidence type="ECO:0000256" key="11">
    <source>
        <dbReference type="ARBA" id="ARBA00022842"/>
    </source>
</evidence>
<evidence type="ECO:0000256" key="17">
    <source>
        <dbReference type="ARBA" id="ARBA00048623"/>
    </source>
</evidence>
<evidence type="ECO:0000256" key="5">
    <source>
        <dbReference type="ARBA" id="ARBA00013200"/>
    </source>
</evidence>
<dbReference type="EMBL" id="LTBB01000013">
    <property type="protein sequence ID" value="KYH28154.1"/>
    <property type="molecule type" value="Genomic_DNA"/>
</dbReference>
<dbReference type="EC" id="2.7.8.26" evidence="5 19"/>
<feature type="transmembrane region" description="Helical" evidence="19">
    <location>
        <begin position="173"/>
        <end position="201"/>
    </location>
</feature>
<keyword evidence="12 19" id="KW-1133">Transmembrane helix</keyword>
<evidence type="ECO:0000313" key="20">
    <source>
        <dbReference type="EMBL" id="KYH28154.1"/>
    </source>
</evidence>
<evidence type="ECO:0000256" key="14">
    <source>
        <dbReference type="ARBA" id="ARBA00025228"/>
    </source>
</evidence>
<evidence type="ECO:0000256" key="10">
    <source>
        <dbReference type="ARBA" id="ARBA00022692"/>
    </source>
</evidence>
<keyword evidence="8 19" id="KW-0169">Cobalamin biosynthesis</keyword>
<dbReference type="GO" id="GO:0009236">
    <property type="term" value="P:cobalamin biosynthetic process"/>
    <property type="evidence" value="ECO:0007669"/>
    <property type="project" value="UniProtKB-UniRule"/>
</dbReference>
<protein>
    <recommendedName>
        <fullName evidence="6 19">Adenosylcobinamide-GDP ribazoletransferase</fullName>
        <ecNumber evidence="5 19">2.7.8.26</ecNumber>
    </recommendedName>
    <alternativeName>
        <fullName evidence="16 19">Cobalamin synthase</fullName>
    </alternativeName>
    <alternativeName>
        <fullName evidence="15 19">Cobalamin-5'-phosphate synthase</fullName>
    </alternativeName>
</protein>
<gene>
    <name evidence="19 20" type="primary">cobS</name>
    <name evidence="20" type="ORF">CLCOL_22880</name>
</gene>
<keyword evidence="13 19" id="KW-0472">Membrane</keyword>
<evidence type="ECO:0000256" key="13">
    <source>
        <dbReference type="ARBA" id="ARBA00023136"/>
    </source>
</evidence>
<evidence type="ECO:0000256" key="1">
    <source>
        <dbReference type="ARBA" id="ARBA00001946"/>
    </source>
</evidence>
<comment type="caution">
    <text evidence="20">The sequence shown here is derived from an EMBL/GenBank/DDBJ whole genome shotgun (WGS) entry which is preliminary data.</text>
</comment>
<keyword evidence="21" id="KW-1185">Reference proteome</keyword>